<keyword evidence="12 17" id="KW-1133">Transmembrane helix</keyword>
<keyword evidence="16" id="KW-0175">Coiled coil</keyword>
<dbReference type="Gene3D" id="3.40.50.300">
    <property type="entry name" value="P-loop containing nucleotide triphosphate hydrolases"/>
    <property type="match status" value="1"/>
</dbReference>
<dbReference type="GO" id="GO:0004715">
    <property type="term" value="F:non-membrane spanning protein tyrosine kinase activity"/>
    <property type="evidence" value="ECO:0007669"/>
    <property type="project" value="UniProtKB-EC"/>
</dbReference>
<evidence type="ECO:0000256" key="10">
    <source>
        <dbReference type="ARBA" id="ARBA00022777"/>
    </source>
</evidence>
<dbReference type="NCBIfam" id="TIGR01007">
    <property type="entry name" value="eps_fam"/>
    <property type="match status" value="1"/>
</dbReference>
<organism evidence="21 22">
    <name type="scientific">Rubricella aquisinus</name>
    <dbReference type="NCBI Taxonomy" id="2028108"/>
    <lineage>
        <taxon>Bacteria</taxon>
        <taxon>Pseudomonadati</taxon>
        <taxon>Pseudomonadota</taxon>
        <taxon>Alphaproteobacteria</taxon>
        <taxon>Rhodobacterales</taxon>
        <taxon>Paracoccaceae</taxon>
        <taxon>Rubricella</taxon>
    </lineage>
</organism>
<dbReference type="InterPro" id="IPR027417">
    <property type="entry name" value="P-loop_NTPase"/>
</dbReference>
<dbReference type="AlphaFoldDB" id="A0A840WK61"/>
<dbReference type="PANTHER" id="PTHR32309:SF13">
    <property type="entry name" value="FERRIC ENTEROBACTIN TRANSPORT PROTEIN FEPE"/>
    <property type="match status" value="1"/>
</dbReference>
<evidence type="ECO:0000313" key="22">
    <source>
        <dbReference type="Proteomes" id="UP000553766"/>
    </source>
</evidence>
<dbReference type="RefSeq" id="WP_184008246.1">
    <property type="nucleotide sequence ID" value="NZ_JACIJS010000001.1"/>
</dbReference>
<evidence type="ECO:0000313" key="21">
    <source>
        <dbReference type="EMBL" id="MBB5514563.1"/>
    </source>
</evidence>
<evidence type="ECO:0000256" key="7">
    <source>
        <dbReference type="ARBA" id="ARBA00022679"/>
    </source>
</evidence>
<evidence type="ECO:0000256" key="6">
    <source>
        <dbReference type="ARBA" id="ARBA00022519"/>
    </source>
</evidence>
<dbReference type="Pfam" id="PF13614">
    <property type="entry name" value="AAA_31"/>
    <property type="match status" value="1"/>
</dbReference>
<evidence type="ECO:0000256" key="12">
    <source>
        <dbReference type="ARBA" id="ARBA00022989"/>
    </source>
</evidence>
<comment type="catalytic activity">
    <reaction evidence="15">
        <text>L-tyrosyl-[protein] + ATP = O-phospho-L-tyrosyl-[protein] + ADP + H(+)</text>
        <dbReference type="Rhea" id="RHEA:10596"/>
        <dbReference type="Rhea" id="RHEA-COMP:10136"/>
        <dbReference type="Rhea" id="RHEA-COMP:20101"/>
        <dbReference type="ChEBI" id="CHEBI:15378"/>
        <dbReference type="ChEBI" id="CHEBI:30616"/>
        <dbReference type="ChEBI" id="CHEBI:46858"/>
        <dbReference type="ChEBI" id="CHEBI:61978"/>
        <dbReference type="ChEBI" id="CHEBI:456216"/>
        <dbReference type="EC" id="2.7.10.2"/>
    </reaction>
</comment>
<keyword evidence="22" id="KW-1185">Reference proteome</keyword>
<keyword evidence="13 17" id="KW-0472">Membrane</keyword>
<feature type="coiled-coil region" evidence="16">
    <location>
        <begin position="331"/>
        <end position="382"/>
    </location>
</feature>
<evidence type="ECO:0000256" key="14">
    <source>
        <dbReference type="ARBA" id="ARBA00023137"/>
    </source>
</evidence>
<protein>
    <recommendedName>
        <fullName evidence="4">non-specific protein-tyrosine kinase</fullName>
        <ecNumber evidence="4">2.7.10.2</ecNumber>
    </recommendedName>
</protein>
<dbReference type="EC" id="2.7.10.2" evidence="4"/>
<keyword evidence="8 17" id="KW-0812">Transmembrane</keyword>
<comment type="caution">
    <text evidence="21">The sequence shown here is derived from an EMBL/GenBank/DDBJ whole genome shotgun (WGS) entry which is preliminary data.</text>
</comment>
<comment type="similarity">
    <text evidence="3">Belongs to the etk/wzc family.</text>
</comment>
<keyword evidence="7" id="KW-0808">Transferase</keyword>
<dbReference type="Proteomes" id="UP000553766">
    <property type="component" value="Unassembled WGS sequence"/>
</dbReference>
<dbReference type="SUPFAM" id="SSF52540">
    <property type="entry name" value="P-loop containing nucleoside triphosphate hydrolases"/>
    <property type="match status" value="1"/>
</dbReference>
<keyword evidence="10" id="KW-0418">Kinase</keyword>
<evidence type="ECO:0000259" key="20">
    <source>
        <dbReference type="Pfam" id="PF13807"/>
    </source>
</evidence>
<keyword evidence="14" id="KW-0829">Tyrosine-protein kinase</keyword>
<keyword evidence="11" id="KW-0067">ATP-binding</keyword>
<dbReference type="InterPro" id="IPR032807">
    <property type="entry name" value="GNVR"/>
</dbReference>
<comment type="subcellular location">
    <subcellularLocation>
        <location evidence="1">Cell inner membrane</location>
        <topology evidence="1">Multi-pass membrane protein</topology>
    </subcellularLocation>
</comment>
<evidence type="ECO:0000256" key="15">
    <source>
        <dbReference type="ARBA" id="ARBA00051245"/>
    </source>
</evidence>
<comment type="similarity">
    <text evidence="2">Belongs to the CpsD/CapB family.</text>
</comment>
<dbReference type="InterPro" id="IPR003856">
    <property type="entry name" value="LPS_length_determ_N"/>
</dbReference>
<dbReference type="InterPro" id="IPR025669">
    <property type="entry name" value="AAA_dom"/>
</dbReference>
<keyword evidence="6" id="KW-0997">Cell inner membrane</keyword>
<evidence type="ECO:0000256" key="8">
    <source>
        <dbReference type="ARBA" id="ARBA00022692"/>
    </source>
</evidence>
<keyword evidence="9" id="KW-0547">Nucleotide-binding</keyword>
<feature type="transmembrane region" description="Helical" evidence="17">
    <location>
        <begin position="29"/>
        <end position="47"/>
    </location>
</feature>
<evidence type="ECO:0000256" key="9">
    <source>
        <dbReference type="ARBA" id="ARBA00022741"/>
    </source>
</evidence>
<keyword evidence="5" id="KW-1003">Cell membrane</keyword>
<feature type="domain" description="Tyrosine-protein kinase G-rich" evidence="20">
    <location>
        <begin position="362"/>
        <end position="437"/>
    </location>
</feature>
<dbReference type="Pfam" id="PF02706">
    <property type="entry name" value="Wzz"/>
    <property type="match status" value="1"/>
</dbReference>
<evidence type="ECO:0000259" key="19">
    <source>
        <dbReference type="Pfam" id="PF13614"/>
    </source>
</evidence>
<evidence type="ECO:0000259" key="18">
    <source>
        <dbReference type="Pfam" id="PF02706"/>
    </source>
</evidence>
<dbReference type="GO" id="GO:0005886">
    <property type="term" value="C:plasma membrane"/>
    <property type="evidence" value="ECO:0007669"/>
    <property type="project" value="UniProtKB-SubCell"/>
</dbReference>
<accession>A0A840WK61</accession>
<evidence type="ECO:0000256" key="4">
    <source>
        <dbReference type="ARBA" id="ARBA00011903"/>
    </source>
</evidence>
<feature type="domain" description="AAA" evidence="19">
    <location>
        <begin position="512"/>
        <end position="628"/>
    </location>
</feature>
<evidence type="ECO:0000256" key="2">
    <source>
        <dbReference type="ARBA" id="ARBA00007316"/>
    </source>
</evidence>
<evidence type="ECO:0000256" key="1">
    <source>
        <dbReference type="ARBA" id="ARBA00004429"/>
    </source>
</evidence>
<evidence type="ECO:0000256" key="11">
    <source>
        <dbReference type="ARBA" id="ARBA00022840"/>
    </source>
</evidence>
<evidence type="ECO:0000256" key="3">
    <source>
        <dbReference type="ARBA" id="ARBA00008883"/>
    </source>
</evidence>
<evidence type="ECO:0000256" key="16">
    <source>
        <dbReference type="SAM" id="Coils"/>
    </source>
</evidence>
<dbReference type="PANTHER" id="PTHR32309">
    <property type="entry name" value="TYROSINE-PROTEIN KINASE"/>
    <property type="match status" value="1"/>
</dbReference>
<evidence type="ECO:0000256" key="17">
    <source>
        <dbReference type="SAM" id="Phobius"/>
    </source>
</evidence>
<dbReference type="InterPro" id="IPR005702">
    <property type="entry name" value="Wzc-like_C"/>
</dbReference>
<evidence type="ECO:0000256" key="13">
    <source>
        <dbReference type="ARBA" id="ARBA00023136"/>
    </source>
</evidence>
<feature type="domain" description="Polysaccharide chain length determinant N-terminal" evidence="18">
    <location>
        <begin position="13"/>
        <end position="106"/>
    </location>
</feature>
<sequence>MRDLENPTTLPDDEVDISALLQTLWNGKFWIVLAALIGLALGGYYTLRIATPYYTATSVVMLESRQEQVVDIESVVTGLGGDQLTINTEVEVLQSRGLIRKLVDELGLIDDPEFNGYLQEPSRFSIGGVIGLVLGSDDDPEPVSEETILNGVVNNVLGTISVANVRQSYVFQITAVTQSPEKSALIANTLADLYILDQLEAKFQATEQATEWLSGRVSELQAALENAVGAVKDFNAETDLISPETLSLLNRQLKEQRDRLTDIRAAQVAAQGQLTTLNAAISTNDLTEIARIAEDRTFDRLLTAQANGQEGAEAAIATRIDQIRTRISQEEARARQQIATLTTAIAELENQITRQSADLVTLQQLEREAEASRLIYEFFLNRLKETSVQQGIQQADSRVLSRAVIPGGPSAPRHSVFMMISLVMGGLLASAGLIIRELLQNTFRTAEDLESHTGITVMGQIPQIPARHRRGVLDYLSEKPTSAASEAIRNLRTSLLLSNMDQTTQIIMSTSSVPGEGKTTQSIALAQNLSGLGKKVLLVEGDIRRRVFSEYFSIDKDHGLLAVLAGDVTLDEAITHNDQLGADILTGEKSNINATDVFSSQRFKDLLRDMRAQYDYVIIDTPPVLAVPDARVIGQWVDAILYTVKWDETSRQQVSEGLRSLESVNIRVSGLVLGQINLRGMRRYGYGKGYKDYQGYYDN</sequence>
<evidence type="ECO:0000256" key="5">
    <source>
        <dbReference type="ARBA" id="ARBA00022475"/>
    </source>
</evidence>
<feature type="coiled-coil region" evidence="16">
    <location>
        <begin position="217"/>
        <end position="266"/>
    </location>
</feature>
<dbReference type="GO" id="GO:0005524">
    <property type="term" value="F:ATP binding"/>
    <property type="evidence" value="ECO:0007669"/>
    <property type="project" value="UniProtKB-KW"/>
</dbReference>
<dbReference type="Pfam" id="PF13807">
    <property type="entry name" value="GNVR"/>
    <property type="match status" value="1"/>
</dbReference>
<reference evidence="21 22" key="1">
    <citation type="submission" date="2020-08" db="EMBL/GenBank/DDBJ databases">
        <title>Genomic Encyclopedia of Type Strains, Phase IV (KMG-IV): sequencing the most valuable type-strain genomes for metagenomic binning, comparative biology and taxonomic classification.</title>
        <authorList>
            <person name="Goeker M."/>
        </authorList>
    </citation>
    <scope>NUCLEOTIDE SEQUENCE [LARGE SCALE GENOMIC DNA]</scope>
    <source>
        <strain evidence="21 22">DSM 103377</strain>
    </source>
</reference>
<dbReference type="InterPro" id="IPR050445">
    <property type="entry name" value="Bact_polysacc_biosynth/exp"/>
</dbReference>
<dbReference type="EMBL" id="JACIJS010000001">
    <property type="protein sequence ID" value="MBB5514563.1"/>
    <property type="molecule type" value="Genomic_DNA"/>
</dbReference>
<proteinExistence type="inferred from homology"/>
<dbReference type="CDD" id="cd05387">
    <property type="entry name" value="BY-kinase"/>
    <property type="match status" value="1"/>
</dbReference>
<gene>
    <name evidence="21" type="ORF">FHS89_000561</name>
</gene>
<name>A0A840WK61_9RHOB</name>